<dbReference type="CDD" id="cd06782">
    <property type="entry name" value="cpPDZ_CPP-like"/>
    <property type="match status" value="1"/>
</dbReference>
<evidence type="ECO:0000256" key="4">
    <source>
        <dbReference type="ARBA" id="ARBA00022825"/>
    </source>
</evidence>
<dbReference type="InterPro" id="IPR022742">
    <property type="entry name" value="Hydrolase_4"/>
</dbReference>
<dbReference type="InterPro" id="IPR029058">
    <property type="entry name" value="AB_hydrolase_fold"/>
</dbReference>
<evidence type="ECO:0000256" key="2">
    <source>
        <dbReference type="ARBA" id="ARBA00022670"/>
    </source>
</evidence>
<organism evidence="7 8">
    <name type="scientific">Daphnia magna</name>
    <dbReference type="NCBI Taxonomy" id="35525"/>
    <lineage>
        <taxon>Eukaryota</taxon>
        <taxon>Metazoa</taxon>
        <taxon>Ecdysozoa</taxon>
        <taxon>Arthropoda</taxon>
        <taxon>Crustacea</taxon>
        <taxon>Branchiopoda</taxon>
        <taxon>Diplostraca</taxon>
        <taxon>Cladocera</taxon>
        <taxon>Anomopoda</taxon>
        <taxon>Daphniidae</taxon>
        <taxon>Daphnia</taxon>
    </lineage>
</organism>
<keyword evidence="3" id="KW-0378">Hydrolase</keyword>
<dbReference type="CDD" id="cd04179">
    <property type="entry name" value="DPM_DPG-synthase_like"/>
    <property type="match status" value="1"/>
</dbReference>
<dbReference type="Pfam" id="PF13180">
    <property type="entry name" value="PDZ_2"/>
    <property type="match status" value="1"/>
</dbReference>
<keyword evidence="2" id="KW-0645">Protease</keyword>
<keyword evidence="4" id="KW-0720">Serine protease</keyword>
<proteinExistence type="inferred from homology"/>
<feature type="compositionally biased region" description="Pro residues" evidence="5">
    <location>
        <begin position="1094"/>
        <end position="1107"/>
    </location>
</feature>
<accession>A0ABR0BAA1</accession>
<name>A0ABR0BAA1_9CRUS</name>
<feature type="region of interest" description="Disordered" evidence="5">
    <location>
        <begin position="1078"/>
        <end position="1137"/>
    </location>
</feature>
<dbReference type="SUPFAM" id="SSF52096">
    <property type="entry name" value="ClpP/crotonase"/>
    <property type="match status" value="1"/>
</dbReference>
<evidence type="ECO:0000256" key="3">
    <source>
        <dbReference type="ARBA" id="ARBA00022801"/>
    </source>
</evidence>
<protein>
    <recommendedName>
        <fullName evidence="6">PDZ domain-containing protein</fullName>
    </recommendedName>
</protein>
<feature type="domain" description="PDZ" evidence="6">
    <location>
        <begin position="794"/>
        <end position="862"/>
    </location>
</feature>
<dbReference type="InterPro" id="IPR030822">
    <property type="entry name" value="MXAN_4361/MXAN_4362"/>
</dbReference>
<dbReference type="CDD" id="cd07560">
    <property type="entry name" value="Peptidase_S41_CPP"/>
    <property type="match status" value="1"/>
</dbReference>
<comment type="similarity">
    <text evidence="1">Belongs to the peptidase S41A family.</text>
</comment>
<feature type="compositionally biased region" description="Basic and acidic residues" evidence="5">
    <location>
        <begin position="1078"/>
        <end position="1089"/>
    </location>
</feature>
<feature type="compositionally biased region" description="Basic and acidic residues" evidence="5">
    <location>
        <begin position="1197"/>
        <end position="1208"/>
    </location>
</feature>
<dbReference type="PANTHER" id="PTHR32060:SF30">
    <property type="entry name" value="CARBOXY-TERMINAL PROCESSING PROTEASE CTPA"/>
    <property type="match status" value="1"/>
</dbReference>
<dbReference type="EMBL" id="JAOYFB010000044">
    <property type="protein sequence ID" value="KAK4045503.1"/>
    <property type="molecule type" value="Genomic_DNA"/>
</dbReference>
<dbReference type="Pfam" id="PF00535">
    <property type="entry name" value="Glycos_transf_2"/>
    <property type="match status" value="1"/>
</dbReference>
<evidence type="ECO:0000313" key="7">
    <source>
        <dbReference type="EMBL" id="KAK4045503.1"/>
    </source>
</evidence>
<evidence type="ECO:0000313" key="8">
    <source>
        <dbReference type="Proteomes" id="UP001234178"/>
    </source>
</evidence>
<dbReference type="InterPro" id="IPR004447">
    <property type="entry name" value="Peptidase_S41A"/>
</dbReference>
<reference evidence="7 8" key="1">
    <citation type="journal article" date="2023" name="Nucleic Acids Res.">
        <title>The hologenome of Daphnia magna reveals possible DNA methylation and microbiome-mediated evolution of the host genome.</title>
        <authorList>
            <person name="Chaturvedi A."/>
            <person name="Li X."/>
            <person name="Dhandapani V."/>
            <person name="Marshall H."/>
            <person name="Kissane S."/>
            <person name="Cuenca-Cambronero M."/>
            <person name="Asole G."/>
            <person name="Calvet F."/>
            <person name="Ruiz-Romero M."/>
            <person name="Marangio P."/>
            <person name="Guigo R."/>
            <person name="Rago D."/>
            <person name="Mirbahai L."/>
            <person name="Eastwood N."/>
            <person name="Colbourne J.K."/>
            <person name="Zhou J."/>
            <person name="Mallon E."/>
            <person name="Orsini L."/>
        </authorList>
    </citation>
    <scope>NUCLEOTIDE SEQUENCE [LARGE SCALE GENOMIC DNA]</scope>
    <source>
        <strain evidence="7">LRV0_1</strain>
    </source>
</reference>
<dbReference type="Gene3D" id="3.30.750.44">
    <property type="match status" value="1"/>
</dbReference>
<evidence type="ECO:0000259" key="6">
    <source>
        <dbReference type="PROSITE" id="PS50106"/>
    </source>
</evidence>
<sequence>MKRTHTPIAILGAGLTGMSAAHHLREAGVPFRIFERNSEAGGHATTYEDGAYRFDKTGHLLHLRDPKMRELTLRWIGNDWVEVKRNSVVWSHGVYTRYPYQANTYGLPPQVAYECLMGFIAAQKITDAPEPKNFEEFCLRHFGEGIARHFMIPYNARLWGVHPSEITTAWCQRFVPQPKLEDVVAGDVGMNDRELGYNTSFVYPRLGIGELPKGMARDLPMIEYGMGPKKIDLKAKELHFRLPDGTEEVVTYDALISTAPMKVLAEICSGIPADVQEAASKLRCNPLWYLDVATKTPSGTPHHWVYVPEEKYPFYRLGCYSHFSSAMAPENGACFYVELADRNEPDLDTVVPQVAAGMVEMGILKSADDIAFVRKRKIEHAYVLYDHAYVPSLEVLTPFWQQNKVVSAGRYGAWNYSSMEDALIFGPSDAQRCANSPQQLGENAHFLRLLAQRAKAARQLDGSVVVRPQMADAPRITIVIPIYNEEAILHAAVVDLRERLKPLGWNYEIILAENGSKDRTVQIGEELAAKYGDSADGQVKIISMGEPNYGRAMKEGILLARGEFVICDEIDLCDADFHKAAIEILASNQADLVIGSKLAAGAEDERPLLRHVASIAYSGMLRAALGFRGTDTHGLKAFRRAALLDVARACLVEKDVFASEFVIRADRGGVKIKEIPVRVMEKRPPSINLFKRVPNLAPVRRPLFVAFFRLVPALALVAGASKNAAAGPPTTGRAAEARRRDSADELPIQLGRVVETIESIYVDPVDRQRLFGGAVDGIVRELDPHSEYMDAEAYTAFRADSEGAFGGIGIEVDLRGEQIRVLAPIEGAPAEAAGILSGDQIIAIDGEGVDAKGFEKMVKKLRGEPGTKVTLSIKREGTKDALHITVTRAIVHVTSVRAQVLAEGILYVRVKQFQEGTADELVRAVAKARKQAGISGAVRGVLLDLRGNPGGLVDEATQIADEFLNQGTIYTLRARGQTFETATATAGGLFVGLPTVAMLDEWRASASELLAGALQDAHVATIVGRVSFGKGSVQTILDLPGGAGIKLTTARYYTPAGHAIQGDGIHPEVEVLEAKRKTSDFPGYTERDLTGALPPDPSAPPPRPPVAPQARVETGPAPEDLASRRAVPNDPRSGDDPLLKVAFERLIKRGENGYVVPSHKHDRRAAFAALGRSWGCPQQALRPPKPFIHPQEAPVTADKDAKADASKTDKRKQRLYFPEAMLTEIKEEAARLDRSLSWVVQRAWKNCPRGDQEAAEPSCRRPWRRSRGGVNISFTAWTGRGFVETAPILDGPVGRAATAPTADARLYFCDGIACDGFIWKYAWGALGHLGPVTHFHYRGHGRSGAPRDANRIGIDAHADDLAFVRRSDSADDTLGPAVLLGHSMGTQVCLEHWHRHRENVKAMVLLCGSYGKVTSTFRGTPILDWLLPKMLPFVEQHSEMVRALWSRLPADLALKAGLKAGEIDPARMNPEDLRPYLEHMVHVDLPMFLRMLRGAGEHSAETWLSEIDVPVLVVAGEKDTFTPASLSTFMAETIPKADCWSSRGEPMRPRSPRTSGSMRALPNF</sequence>
<dbReference type="Pfam" id="PF22694">
    <property type="entry name" value="CtpB_N-like"/>
    <property type="match status" value="1"/>
</dbReference>
<dbReference type="SUPFAM" id="SSF51905">
    <property type="entry name" value="FAD/NAD(P)-binding domain"/>
    <property type="match status" value="1"/>
</dbReference>
<gene>
    <name evidence="7" type="ORF">OUZ56_033127</name>
</gene>
<dbReference type="Gene3D" id="3.50.50.60">
    <property type="entry name" value="FAD/NAD(P)-binding domain"/>
    <property type="match status" value="1"/>
</dbReference>
<evidence type="ECO:0000256" key="5">
    <source>
        <dbReference type="SAM" id="MobiDB-lite"/>
    </source>
</evidence>
<dbReference type="InterPro" id="IPR005151">
    <property type="entry name" value="Tail-specific_protease"/>
</dbReference>
<feature type="region of interest" description="Disordered" evidence="5">
    <location>
        <begin position="1540"/>
        <end position="1564"/>
    </location>
</feature>
<dbReference type="PANTHER" id="PTHR32060">
    <property type="entry name" value="TAIL-SPECIFIC PROTEASE"/>
    <property type="match status" value="1"/>
</dbReference>
<dbReference type="InterPro" id="IPR029045">
    <property type="entry name" value="ClpP/crotonase-like_dom_sf"/>
</dbReference>
<dbReference type="NCBIfam" id="TIGR00225">
    <property type="entry name" value="prc"/>
    <property type="match status" value="1"/>
</dbReference>
<dbReference type="InterPro" id="IPR036188">
    <property type="entry name" value="FAD/NAD-bd_sf"/>
</dbReference>
<dbReference type="Gene3D" id="3.90.226.10">
    <property type="entry name" value="2-enoyl-CoA Hydratase, Chain A, domain 1"/>
    <property type="match status" value="1"/>
</dbReference>
<dbReference type="InterPro" id="IPR029044">
    <property type="entry name" value="Nucleotide-diphossugar_trans"/>
</dbReference>
<dbReference type="SUPFAM" id="SSF53448">
    <property type="entry name" value="Nucleotide-diphospho-sugar transferases"/>
    <property type="match status" value="1"/>
</dbReference>
<dbReference type="Pfam" id="PF12146">
    <property type="entry name" value="Hydrolase_4"/>
    <property type="match status" value="1"/>
</dbReference>
<comment type="caution">
    <text evidence="7">The sequence shown here is derived from an EMBL/GenBank/DDBJ whole genome shotgun (WGS) entry which is preliminary data.</text>
</comment>
<dbReference type="Proteomes" id="UP001234178">
    <property type="component" value="Unassembled WGS sequence"/>
</dbReference>
<dbReference type="SUPFAM" id="SSF50156">
    <property type="entry name" value="PDZ domain-like"/>
    <property type="match status" value="1"/>
</dbReference>
<dbReference type="SMART" id="SM00245">
    <property type="entry name" value="TSPc"/>
    <property type="match status" value="1"/>
</dbReference>
<dbReference type="Pfam" id="PF03572">
    <property type="entry name" value="Peptidase_S41"/>
    <property type="match status" value="1"/>
</dbReference>
<evidence type="ECO:0000256" key="1">
    <source>
        <dbReference type="ARBA" id="ARBA00009179"/>
    </source>
</evidence>
<dbReference type="Gene3D" id="2.30.42.10">
    <property type="match status" value="1"/>
</dbReference>
<dbReference type="SMART" id="SM00228">
    <property type="entry name" value="PDZ"/>
    <property type="match status" value="1"/>
</dbReference>
<dbReference type="InterPro" id="IPR055210">
    <property type="entry name" value="CtpA/B_N"/>
</dbReference>
<dbReference type="InterPro" id="IPR001173">
    <property type="entry name" value="Glyco_trans_2-like"/>
</dbReference>
<feature type="region of interest" description="Disordered" evidence="5">
    <location>
        <begin position="1190"/>
        <end position="1209"/>
    </location>
</feature>
<keyword evidence="8" id="KW-1185">Reference proteome</keyword>
<dbReference type="PROSITE" id="PS50106">
    <property type="entry name" value="PDZ"/>
    <property type="match status" value="1"/>
</dbReference>
<dbReference type="SUPFAM" id="SSF53474">
    <property type="entry name" value="alpha/beta-Hydrolases"/>
    <property type="match status" value="1"/>
</dbReference>
<dbReference type="InterPro" id="IPR036034">
    <property type="entry name" value="PDZ_sf"/>
</dbReference>
<dbReference type="InterPro" id="IPR001478">
    <property type="entry name" value="PDZ"/>
</dbReference>
<dbReference type="NCBIfam" id="TIGR04563">
    <property type="entry name" value="TIGR04563 family protein"/>
    <property type="match status" value="1"/>
</dbReference>
<dbReference type="Gene3D" id="3.90.550.10">
    <property type="entry name" value="Spore Coat Polysaccharide Biosynthesis Protein SpsA, Chain A"/>
    <property type="match status" value="1"/>
</dbReference>
<dbReference type="Pfam" id="PF13450">
    <property type="entry name" value="NAD_binding_8"/>
    <property type="match status" value="1"/>
</dbReference>
<dbReference type="Gene3D" id="3.40.50.1820">
    <property type="entry name" value="alpha/beta hydrolase"/>
    <property type="match status" value="1"/>
</dbReference>